<gene>
    <name evidence="1" type="ORF">V2E39_09675</name>
</gene>
<protein>
    <submittedName>
        <fullName evidence="1">Uncharacterized protein</fullName>
    </submittedName>
</protein>
<feature type="non-terminal residue" evidence="1">
    <location>
        <position position="1"/>
    </location>
</feature>
<dbReference type="EMBL" id="JAZGJU010000016">
    <property type="protein sequence ID" value="MEE6127649.1"/>
    <property type="molecule type" value="Genomic_DNA"/>
</dbReference>
<evidence type="ECO:0000313" key="1">
    <source>
        <dbReference type="EMBL" id="MEE6127649.1"/>
    </source>
</evidence>
<accession>A0ABU7QYR6</accession>
<keyword evidence="2" id="KW-1185">Reference proteome</keyword>
<dbReference type="RefSeq" id="WP_330937326.1">
    <property type="nucleotide sequence ID" value="NZ_JAZGJU010000016.1"/>
</dbReference>
<organism evidence="1 2">
    <name type="scientific">Chryseobacterium arthrosphaerae</name>
    <dbReference type="NCBI Taxonomy" id="651561"/>
    <lineage>
        <taxon>Bacteria</taxon>
        <taxon>Pseudomonadati</taxon>
        <taxon>Bacteroidota</taxon>
        <taxon>Flavobacteriia</taxon>
        <taxon>Flavobacteriales</taxon>
        <taxon>Weeksellaceae</taxon>
        <taxon>Chryseobacterium group</taxon>
        <taxon>Chryseobacterium</taxon>
    </lineage>
</organism>
<name>A0ABU7QYR6_9FLAO</name>
<evidence type="ECO:0000313" key="2">
    <source>
        <dbReference type="Proteomes" id="UP001350005"/>
    </source>
</evidence>
<dbReference type="Proteomes" id="UP001350005">
    <property type="component" value="Unassembled WGS sequence"/>
</dbReference>
<proteinExistence type="predicted"/>
<reference evidence="1 2" key="1">
    <citation type="submission" date="2024-01" db="EMBL/GenBank/DDBJ databases">
        <title>Whole genome of Chryseobacterium arthrosphaerae NNCa 2741.</title>
        <authorList>
            <person name="Boriskina E.V."/>
            <person name="Gordinskaya N.A."/>
            <person name="Kropotov V.S."/>
            <person name="Alekseeva A.E."/>
            <person name="Makhova M.A."/>
            <person name="Kryazhev D.V."/>
            <person name="Shkurkina I.S."/>
        </authorList>
    </citation>
    <scope>NUCLEOTIDE SEQUENCE [LARGE SCALE GENOMIC DNA]</scope>
    <source>
        <strain evidence="1 2">NNCa 2741</strain>
    </source>
</reference>
<sequence length="60" mass="6724">QNQLSDPYASILTATLINTVCLNLGYCPIGASFSMNIINSNKKTEDKQKIINEFYKRISP</sequence>
<comment type="caution">
    <text evidence="1">The sequence shown here is derived from an EMBL/GenBank/DDBJ whole genome shotgun (WGS) entry which is preliminary data.</text>
</comment>